<sequence length="359" mass="37937">MPDDLRRGPAADFDEMLAAQRWLASVGWVAPGWPVEHGGRGLGVADRIACDAEYAAADVPLPAGILGLANVGPALMEFGTPEQQAHLPRILDGSEIWCQGFSEPGAGSDLAGLRTRARPAGESFDDGFVIDGQKVWTSHGMHATHCMLLVRTDPDAPKHKGISVLLVPMDAPGVERRPIRMISGDSEFAEVFLTGVRVPASALLGPLHGGWGVTVRTLVHERTGVLSRAAELENRARQVALATADLDPLDRDEVVRRYVEARVLGQLGQATLARGEAGHDTAGLQALIKLSWGLTDRALAETALDVVGLPATVGSAGPGAAPSDLAWRWLNTRASTIAAGTTEVLKDLVAERVLGLPRS</sequence>
<dbReference type="InterPro" id="IPR009075">
    <property type="entry name" value="AcylCo_DH/oxidase_C"/>
</dbReference>
<dbReference type="InterPro" id="IPR046373">
    <property type="entry name" value="Acyl-CoA_Oxase/DH_mid-dom_sf"/>
</dbReference>
<gene>
    <name evidence="10" type="ORF">GCM10009547_20070</name>
</gene>
<dbReference type="PANTHER" id="PTHR43292:SF3">
    <property type="entry name" value="ACYL-COA DEHYDROGENASE FADE29"/>
    <property type="match status" value="1"/>
</dbReference>
<feature type="domain" description="Acyl-CoA oxidase/dehydrogenase middle" evidence="8">
    <location>
        <begin position="98"/>
        <end position="181"/>
    </location>
</feature>
<dbReference type="Proteomes" id="UP001500957">
    <property type="component" value="Unassembled WGS sequence"/>
</dbReference>
<evidence type="ECO:0000256" key="1">
    <source>
        <dbReference type="ARBA" id="ARBA00001974"/>
    </source>
</evidence>
<keyword evidence="4 6" id="KW-0274">FAD</keyword>
<protein>
    <submittedName>
        <fullName evidence="10">Acyl-CoA dehydrogenase family protein</fullName>
    </submittedName>
</protein>
<evidence type="ECO:0000256" key="4">
    <source>
        <dbReference type="ARBA" id="ARBA00022827"/>
    </source>
</evidence>
<evidence type="ECO:0000313" key="11">
    <source>
        <dbReference type="Proteomes" id="UP001500957"/>
    </source>
</evidence>
<proteinExistence type="inferred from homology"/>
<dbReference type="Gene3D" id="2.40.110.10">
    <property type="entry name" value="Butyryl-CoA Dehydrogenase, subunit A, domain 2"/>
    <property type="match status" value="1"/>
</dbReference>
<keyword evidence="5 6" id="KW-0560">Oxidoreductase</keyword>
<dbReference type="PANTHER" id="PTHR43292">
    <property type="entry name" value="ACYL-COA DEHYDROGENASE"/>
    <property type="match status" value="1"/>
</dbReference>
<evidence type="ECO:0000259" key="9">
    <source>
        <dbReference type="Pfam" id="PF02771"/>
    </source>
</evidence>
<comment type="similarity">
    <text evidence="2 6">Belongs to the acyl-CoA dehydrogenase family.</text>
</comment>
<accession>A0ABN1GS07</accession>
<dbReference type="SUPFAM" id="SSF47203">
    <property type="entry name" value="Acyl-CoA dehydrogenase C-terminal domain-like"/>
    <property type="match status" value="1"/>
</dbReference>
<dbReference type="InterPro" id="IPR052161">
    <property type="entry name" value="Mycobact_Acyl-CoA_DH"/>
</dbReference>
<feature type="domain" description="Acyl-CoA dehydrogenase/oxidase C-terminal" evidence="7">
    <location>
        <begin position="209"/>
        <end position="354"/>
    </location>
</feature>
<reference evidence="10 11" key="1">
    <citation type="journal article" date="2019" name="Int. J. Syst. Evol. Microbiol.">
        <title>The Global Catalogue of Microorganisms (GCM) 10K type strain sequencing project: providing services to taxonomists for standard genome sequencing and annotation.</title>
        <authorList>
            <consortium name="The Broad Institute Genomics Platform"/>
            <consortium name="The Broad Institute Genome Sequencing Center for Infectious Disease"/>
            <person name="Wu L."/>
            <person name="Ma J."/>
        </authorList>
    </citation>
    <scope>NUCLEOTIDE SEQUENCE [LARGE SCALE GENOMIC DNA]</scope>
    <source>
        <strain evidence="10 11">JCM 10671</strain>
    </source>
</reference>
<evidence type="ECO:0000259" key="7">
    <source>
        <dbReference type="Pfam" id="PF00441"/>
    </source>
</evidence>
<feature type="domain" description="Acyl-CoA dehydrogenase/oxidase N-terminal" evidence="9">
    <location>
        <begin position="21"/>
        <end position="93"/>
    </location>
</feature>
<dbReference type="InterPro" id="IPR009100">
    <property type="entry name" value="AcylCoA_DH/oxidase_NM_dom_sf"/>
</dbReference>
<evidence type="ECO:0000313" key="10">
    <source>
        <dbReference type="EMBL" id="GAA0617763.1"/>
    </source>
</evidence>
<dbReference type="Pfam" id="PF02771">
    <property type="entry name" value="Acyl-CoA_dh_N"/>
    <property type="match status" value="1"/>
</dbReference>
<dbReference type="InterPro" id="IPR037069">
    <property type="entry name" value="AcylCoA_DH/ox_N_sf"/>
</dbReference>
<dbReference type="Gene3D" id="1.20.140.10">
    <property type="entry name" value="Butyryl-CoA Dehydrogenase, subunit A, domain 3"/>
    <property type="match status" value="1"/>
</dbReference>
<dbReference type="InterPro" id="IPR013786">
    <property type="entry name" value="AcylCoA_DH/ox_N"/>
</dbReference>
<dbReference type="Pfam" id="PF00441">
    <property type="entry name" value="Acyl-CoA_dh_1"/>
    <property type="match status" value="1"/>
</dbReference>
<comment type="cofactor">
    <cofactor evidence="1 6">
        <name>FAD</name>
        <dbReference type="ChEBI" id="CHEBI:57692"/>
    </cofactor>
</comment>
<evidence type="ECO:0000256" key="2">
    <source>
        <dbReference type="ARBA" id="ARBA00009347"/>
    </source>
</evidence>
<keyword evidence="3 6" id="KW-0285">Flavoprotein</keyword>
<evidence type="ECO:0000256" key="3">
    <source>
        <dbReference type="ARBA" id="ARBA00022630"/>
    </source>
</evidence>
<evidence type="ECO:0000256" key="5">
    <source>
        <dbReference type="ARBA" id="ARBA00023002"/>
    </source>
</evidence>
<dbReference type="InterPro" id="IPR036250">
    <property type="entry name" value="AcylCo_DH-like_C"/>
</dbReference>
<organism evidence="10 11">
    <name type="scientific">Sporichthya brevicatena</name>
    <dbReference type="NCBI Taxonomy" id="171442"/>
    <lineage>
        <taxon>Bacteria</taxon>
        <taxon>Bacillati</taxon>
        <taxon>Actinomycetota</taxon>
        <taxon>Actinomycetes</taxon>
        <taxon>Sporichthyales</taxon>
        <taxon>Sporichthyaceae</taxon>
        <taxon>Sporichthya</taxon>
    </lineage>
</organism>
<evidence type="ECO:0000259" key="8">
    <source>
        <dbReference type="Pfam" id="PF02770"/>
    </source>
</evidence>
<evidence type="ECO:0000256" key="6">
    <source>
        <dbReference type="RuleBase" id="RU362125"/>
    </source>
</evidence>
<dbReference type="Gene3D" id="1.10.540.10">
    <property type="entry name" value="Acyl-CoA dehydrogenase/oxidase, N-terminal domain"/>
    <property type="match status" value="1"/>
</dbReference>
<dbReference type="EMBL" id="BAAAHE010000014">
    <property type="protein sequence ID" value="GAA0617763.1"/>
    <property type="molecule type" value="Genomic_DNA"/>
</dbReference>
<dbReference type="InterPro" id="IPR006091">
    <property type="entry name" value="Acyl-CoA_Oxase/DH_mid-dom"/>
</dbReference>
<comment type="caution">
    <text evidence="10">The sequence shown here is derived from an EMBL/GenBank/DDBJ whole genome shotgun (WGS) entry which is preliminary data.</text>
</comment>
<keyword evidence="11" id="KW-1185">Reference proteome</keyword>
<name>A0ABN1GS07_9ACTN</name>
<dbReference type="Pfam" id="PF02770">
    <property type="entry name" value="Acyl-CoA_dh_M"/>
    <property type="match status" value="1"/>
</dbReference>
<dbReference type="SUPFAM" id="SSF56645">
    <property type="entry name" value="Acyl-CoA dehydrogenase NM domain-like"/>
    <property type="match status" value="1"/>
</dbReference>